<dbReference type="PRINTS" id="PR00634">
    <property type="entry name" value="BETALLERGEN"/>
</dbReference>
<dbReference type="PROSITE" id="PS00451">
    <property type="entry name" value="PATHOGENESIS_BETVI"/>
    <property type="match status" value="1"/>
</dbReference>
<evidence type="ECO:0000256" key="4">
    <source>
        <dbReference type="RuleBase" id="RU000409"/>
    </source>
</evidence>
<gene>
    <name evidence="7" type="primary">LOC113846006</name>
</gene>
<keyword evidence="2 4" id="KW-0611">Plant defense</keyword>
<keyword evidence="6" id="KW-1185">Reference proteome</keyword>
<dbReference type="InterPro" id="IPR050279">
    <property type="entry name" value="Plant_def-hormone_signal"/>
</dbReference>
<dbReference type="GeneID" id="113846006"/>
<dbReference type="InterPro" id="IPR023393">
    <property type="entry name" value="START-like_dom_sf"/>
</dbReference>
<proteinExistence type="inferred from homology"/>
<evidence type="ECO:0000256" key="1">
    <source>
        <dbReference type="ARBA" id="ARBA00009744"/>
    </source>
</evidence>
<dbReference type="FunFam" id="3.30.530.20:FF:000007">
    <property type="entry name" value="Major pollen allergen Bet v 1-A"/>
    <property type="match status" value="1"/>
</dbReference>
<reference evidence="7" key="2">
    <citation type="submission" date="2025-08" db="UniProtKB">
        <authorList>
            <consortium name="RefSeq"/>
        </authorList>
    </citation>
    <scope>IDENTIFICATION</scope>
    <source>
        <tissue evidence="7">Young leaves</tissue>
    </source>
</reference>
<dbReference type="InterPro" id="IPR000916">
    <property type="entry name" value="Bet_v_I/MLP"/>
</dbReference>
<reference evidence="6" key="1">
    <citation type="journal article" date="2019" name="Toxins">
        <title>Detection of Abrin-Like and Prepropulchellin-Like Toxin Genes and Transcripts Using Whole Genome Sequencing and Full-Length Transcript Sequencing of Abrus precatorius.</title>
        <authorList>
            <person name="Hovde B.T."/>
            <person name="Daligault H.E."/>
            <person name="Hanschen E.R."/>
            <person name="Kunde Y.A."/>
            <person name="Johnson M.B."/>
            <person name="Starkenburg S.R."/>
            <person name="Johnson S.L."/>
        </authorList>
    </citation>
    <scope>NUCLEOTIDE SEQUENCE [LARGE SCALE GENOMIC DNA]</scope>
</reference>
<evidence type="ECO:0000259" key="5">
    <source>
        <dbReference type="Pfam" id="PF00407"/>
    </source>
</evidence>
<name>A0A8B8JEE7_ABRPR</name>
<dbReference type="GO" id="GO:0010427">
    <property type="term" value="F:abscisic acid binding"/>
    <property type="evidence" value="ECO:0007669"/>
    <property type="project" value="InterPro"/>
</dbReference>
<dbReference type="Proteomes" id="UP000694853">
    <property type="component" value="Unplaced"/>
</dbReference>
<dbReference type="SUPFAM" id="SSF55961">
    <property type="entry name" value="Bet v1-like"/>
    <property type="match status" value="1"/>
</dbReference>
<dbReference type="KEGG" id="aprc:113846006"/>
<evidence type="ECO:0000313" key="6">
    <source>
        <dbReference type="Proteomes" id="UP000694853"/>
    </source>
</evidence>
<organism evidence="6 7">
    <name type="scientific">Abrus precatorius</name>
    <name type="common">Indian licorice</name>
    <name type="synonym">Glycine abrus</name>
    <dbReference type="NCBI Taxonomy" id="3816"/>
    <lineage>
        <taxon>Eukaryota</taxon>
        <taxon>Viridiplantae</taxon>
        <taxon>Streptophyta</taxon>
        <taxon>Embryophyta</taxon>
        <taxon>Tracheophyta</taxon>
        <taxon>Spermatophyta</taxon>
        <taxon>Magnoliopsida</taxon>
        <taxon>eudicotyledons</taxon>
        <taxon>Gunneridae</taxon>
        <taxon>Pentapetalae</taxon>
        <taxon>rosids</taxon>
        <taxon>fabids</taxon>
        <taxon>Fabales</taxon>
        <taxon>Fabaceae</taxon>
        <taxon>Papilionoideae</taxon>
        <taxon>50 kb inversion clade</taxon>
        <taxon>NPAAA clade</taxon>
        <taxon>indigoferoid/millettioid clade</taxon>
        <taxon>Abreae</taxon>
        <taxon>Abrus</taxon>
    </lineage>
</organism>
<dbReference type="InterPro" id="IPR024949">
    <property type="entry name" value="Bet_v_I_allergen"/>
</dbReference>
<evidence type="ECO:0000313" key="7">
    <source>
        <dbReference type="RefSeq" id="XP_027329599.1"/>
    </source>
</evidence>
<evidence type="ECO:0000256" key="2">
    <source>
        <dbReference type="ARBA" id="ARBA00022821"/>
    </source>
</evidence>
<keyword evidence="3 4" id="KW-0568">Pathogenesis-related protein</keyword>
<dbReference type="GO" id="GO:0038023">
    <property type="term" value="F:signaling receptor activity"/>
    <property type="evidence" value="ECO:0007669"/>
    <property type="project" value="InterPro"/>
</dbReference>
<accession>A0A8B8JEE7</accession>
<dbReference type="GO" id="GO:0005634">
    <property type="term" value="C:nucleus"/>
    <property type="evidence" value="ECO:0007669"/>
    <property type="project" value="TreeGrafter"/>
</dbReference>
<dbReference type="PANTHER" id="PTHR31213">
    <property type="entry name" value="OS08G0374000 PROTEIN-RELATED"/>
    <property type="match status" value="1"/>
</dbReference>
<dbReference type="PANTHER" id="PTHR31213:SF88">
    <property type="entry name" value="ABA-RESPONSIVE PROTEIN"/>
    <property type="match status" value="1"/>
</dbReference>
<dbReference type="OrthoDB" id="1858506at2759"/>
<dbReference type="Gene3D" id="3.30.530.20">
    <property type="match status" value="1"/>
</dbReference>
<sequence length="157" mass="16841">MGVFTFEDEHISPATPAKLFKALVKDSDSIIPKFIEAIHSIEIVEGNGGPGTIKKITVVEGGKTSYVLHKVEAIDETHFGYNYSIIGGTGLEEILEKVEFETKILAGPNGGSLAKASVKYHTKGDAPLSDELRESTKAKGTGLFKAVEGYVLANPDY</sequence>
<protein>
    <submittedName>
        <fullName evidence="7">Protein LlR18B-like</fullName>
    </submittedName>
</protein>
<dbReference type="GO" id="GO:0004864">
    <property type="term" value="F:protein phosphatase inhibitor activity"/>
    <property type="evidence" value="ECO:0007669"/>
    <property type="project" value="InterPro"/>
</dbReference>
<dbReference type="AlphaFoldDB" id="A0A8B8JEE7"/>
<dbReference type="GO" id="GO:0009738">
    <property type="term" value="P:abscisic acid-activated signaling pathway"/>
    <property type="evidence" value="ECO:0007669"/>
    <property type="project" value="InterPro"/>
</dbReference>
<feature type="domain" description="Bet v I/Major latex protein" evidence="5">
    <location>
        <begin position="1"/>
        <end position="154"/>
    </location>
</feature>
<evidence type="ECO:0000256" key="3">
    <source>
        <dbReference type="ARBA" id="ARBA00023265"/>
    </source>
</evidence>
<dbReference type="CDD" id="cd07816">
    <property type="entry name" value="Bet_v1-like"/>
    <property type="match status" value="1"/>
</dbReference>
<dbReference type="GO" id="GO:0006952">
    <property type="term" value="P:defense response"/>
    <property type="evidence" value="ECO:0007669"/>
    <property type="project" value="UniProtKB-KW"/>
</dbReference>
<dbReference type="GO" id="GO:0005737">
    <property type="term" value="C:cytoplasm"/>
    <property type="evidence" value="ECO:0007669"/>
    <property type="project" value="TreeGrafter"/>
</dbReference>
<comment type="similarity">
    <text evidence="1 4">Belongs to the BetVI family.</text>
</comment>
<dbReference type="Pfam" id="PF00407">
    <property type="entry name" value="Bet_v_1"/>
    <property type="match status" value="1"/>
</dbReference>
<dbReference type="RefSeq" id="XP_027329599.1">
    <property type="nucleotide sequence ID" value="XM_027473798.1"/>
</dbReference>